<dbReference type="PROSITE" id="PS51987">
    <property type="entry name" value="GS_CATALYTIC"/>
    <property type="match status" value="1"/>
</dbReference>
<keyword evidence="7 14" id="KW-0479">Metal-binding</keyword>
<evidence type="ECO:0000256" key="5">
    <source>
        <dbReference type="ARBA" id="ARBA00022490"/>
    </source>
</evidence>
<evidence type="ECO:0000256" key="7">
    <source>
        <dbReference type="ARBA" id="ARBA00022723"/>
    </source>
</evidence>
<evidence type="ECO:0000256" key="12">
    <source>
        <dbReference type="PIRSR" id="PIRSR604809-1"/>
    </source>
</evidence>
<keyword evidence="8 13" id="KW-0547">Nucleotide-binding</keyword>
<evidence type="ECO:0000256" key="17">
    <source>
        <dbReference type="RuleBase" id="RU004356"/>
    </source>
</evidence>
<dbReference type="PROSITE" id="PS51986">
    <property type="entry name" value="GS_BETA_GRASP"/>
    <property type="match status" value="1"/>
</dbReference>
<feature type="binding site" evidence="14">
    <location>
        <position position="132"/>
    </location>
    <ligand>
        <name>Mg(2+)</name>
        <dbReference type="ChEBI" id="CHEBI:18420"/>
        <label>1</label>
    </ligand>
</feature>
<gene>
    <name evidence="20" type="primary">glnA_2</name>
    <name evidence="20" type="ORF">MOTE_07050</name>
</gene>
<feature type="binding site" evidence="14">
    <location>
        <position position="196"/>
    </location>
    <ligand>
        <name>Mg(2+)</name>
        <dbReference type="ChEBI" id="CHEBI:18420"/>
        <label>1</label>
    </ligand>
</feature>
<dbReference type="GO" id="GO:0005524">
    <property type="term" value="F:ATP binding"/>
    <property type="evidence" value="ECO:0007669"/>
    <property type="project" value="UniProtKB-KW"/>
</dbReference>
<dbReference type="GO" id="GO:0006542">
    <property type="term" value="P:glutamine biosynthetic process"/>
    <property type="evidence" value="ECO:0007669"/>
    <property type="project" value="InterPro"/>
</dbReference>
<feature type="binding site" evidence="12">
    <location>
        <position position="335"/>
    </location>
    <ligand>
        <name>L-glutamate</name>
        <dbReference type="ChEBI" id="CHEBI:29985"/>
    </ligand>
</feature>
<dbReference type="AlphaFoldDB" id="A0A1J5NPW3"/>
<dbReference type="GO" id="GO:0046872">
    <property type="term" value="F:metal ion binding"/>
    <property type="evidence" value="ECO:0007669"/>
    <property type="project" value="UniProtKB-KW"/>
</dbReference>
<evidence type="ECO:0000256" key="9">
    <source>
        <dbReference type="ARBA" id="ARBA00022840"/>
    </source>
</evidence>
<evidence type="ECO:0000313" key="21">
    <source>
        <dbReference type="Proteomes" id="UP000182811"/>
    </source>
</evidence>
<evidence type="ECO:0000313" key="20">
    <source>
        <dbReference type="EMBL" id="OIQ60304.1"/>
    </source>
</evidence>
<feature type="binding site" evidence="14">
    <location>
        <position position="134"/>
    </location>
    <ligand>
        <name>Mg(2+)</name>
        <dbReference type="ChEBI" id="CHEBI:18420"/>
        <label>1</label>
    </ligand>
</feature>
<dbReference type="Pfam" id="PF03951">
    <property type="entry name" value="Gln-synt_N"/>
    <property type="match status" value="1"/>
</dbReference>
<evidence type="ECO:0000256" key="3">
    <source>
        <dbReference type="ARBA" id="ARBA00012937"/>
    </source>
</evidence>
<evidence type="ECO:0000256" key="11">
    <source>
        <dbReference type="ARBA" id="ARBA00049436"/>
    </source>
</evidence>
<evidence type="ECO:0000259" key="18">
    <source>
        <dbReference type="PROSITE" id="PS51986"/>
    </source>
</evidence>
<evidence type="ECO:0000259" key="19">
    <source>
        <dbReference type="PROSITE" id="PS51987"/>
    </source>
</evidence>
<dbReference type="NCBIfam" id="TIGR00653">
    <property type="entry name" value="GlnA"/>
    <property type="match status" value="1"/>
</dbReference>
<feature type="binding site" evidence="14">
    <location>
        <position position="189"/>
    </location>
    <ligand>
        <name>Mg(2+)</name>
        <dbReference type="ChEBI" id="CHEBI:18420"/>
        <label>1</label>
    </ligand>
</feature>
<feature type="domain" description="GS beta-grasp" evidence="18">
    <location>
        <begin position="17"/>
        <end position="102"/>
    </location>
</feature>
<evidence type="ECO:0000256" key="8">
    <source>
        <dbReference type="ARBA" id="ARBA00022741"/>
    </source>
</evidence>
<keyword evidence="5" id="KW-0963">Cytoplasm</keyword>
<evidence type="ECO:0000256" key="14">
    <source>
        <dbReference type="PIRSR" id="PIRSR604809-3"/>
    </source>
</evidence>
<comment type="catalytic activity">
    <reaction evidence="11 17">
        <text>L-glutamate + NH4(+) + ATP = L-glutamine + ADP + phosphate + H(+)</text>
        <dbReference type="Rhea" id="RHEA:16169"/>
        <dbReference type="ChEBI" id="CHEBI:15378"/>
        <dbReference type="ChEBI" id="CHEBI:28938"/>
        <dbReference type="ChEBI" id="CHEBI:29985"/>
        <dbReference type="ChEBI" id="CHEBI:30616"/>
        <dbReference type="ChEBI" id="CHEBI:43474"/>
        <dbReference type="ChEBI" id="CHEBI:58359"/>
        <dbReference type="ChEBI" id="CHEBI:456216"/>
        <dbReference type="EC" id="6.3.1.2"/>
    </reaction>
</comment>
<protein>
    <recommendedName>
        <fullName evidence="4 17">Glutamine synthetase</fullName>
        <ecNumber evidence="3 17">6.3.1.2</ecNumber>
    </recommendedName>
</protein>
<dbReference type="Proteomes" id="UP000182811">
    <property type="component" value="Unassembled WGS sequence"/>
</dbReference>
<dbReference type="Pfam" id="PF00120">
    <property type="entry name" value="Gln-synt_C"/>
    <property type="match status" value="1"/>
</dbReference>
<feature type="binding site" evidence="12">
    <location>
        <position position="298"/>
    </location>
    <ligand>
        <name>L-glutamate</name>
        <dbReference type="ChEBI" id="CHEBI:29985"/>
    </ligand>
</feature>
<dbReference type="InterPro" id="IPR008146">
    <property type="entry name" value="Gln_synth_cat_dom"/>
</dbReference>
<sequence>MDDKEKRAAVLQQAEEWGVKFVRLQFTDIFGVLKNVAIPVDQLPKALNNELMFDGSSIEGFVRIEESDMYLRPDPDTFVVFPWRPHEGSVARLICDVYNPDGTPFAGCPRCTLKRVMAEAAEMGFTMNAGPEAEFFLFHTDADGRPTLETQDRAGYFDLTPVDLGEDARRDMVLTLEQMGFEIEASHHEVAPGQHEIDFKYAEALTTADRIATFKFVVRTIAQRHGLHATFMPKPIYGINGSGMHANLSLSKDGKNAFDDPSGELGLSQVAYHFIAGIMAHARALTAVTNPTVNSYKRLVPGYEAPVYIAWSPRNRSPLIRVPAKRGASTRIEVRHPDPSCNPYLALAVLLKAGLDGIKKGLTPPPPTDKNIFAMTPAELEAEGIGVLPGSLEEALAALEQDEVIREALGPHIYERLTLAQKMECEEYRTRVHQWEIDQYLTKF</sequence>
<evidence type="ECO:0000256" key="2">
    <source>
        <dbReference type="ARBA" id="ARBA00009897"/>
    </source>
</evidence>
<feature type="binding site" evidence="14">
    <location>
        <position position="333"/>
    </location>
    <ligand>
        <name>Mg(2+)</name>
        <dbReference type="ChEBI" id="CHEBI:18420"/>
        <label>1</label>
    </ligand>
</feature>
<dbReference type="GO" id="GO:0005737">
    <property type="term" value="C:cytoplasm"/>
    <property type="evidence" value="ECO:0007669"/>
    <property type="project" value="UniProtKB-SubCell"/>
</dbReference>
<dbReference type="InterPro" id="IPR027302">
    <property type="entry name" value="Gln_synth_N_conserv_site"/>
</dbReference>
<dbReference type="EC" id="6.3.1.2" evidence="3 17"/>
<evidence type="ECO:0000256" key="6">
    <source>
        <dbReference type="ARBA" id="ARBA00022598"/>
    </source>
</evidence>
<dbReference type="InterPro" id="IPR014746">
    <property type="entry name" value="Gln_synth/guanido_kin_cat_dom"/>
</dbReference>
<dbReference type="Gene3D" id="3.10.20.70">
    <property type="entry name" value="Glutamine synthetase, N-terminal domain"/>
    <property type="match status" value="1"/>
</dbReference>
<dbReference type="InterPro" id="IPR027303">
    <property type="entry name" value="Gln_synth_gly_rich_site"/>
</dbReference>
<keyword evidence="6 17" id="KW-0436">Ligase</keyword>
<dbReference type="OrthoDB" id="9807095at2"/>
<evidence type="ECO:0000256" key="10">
    <source>
        <dbReference type="ARBA" id="ARBA00022842"/>
    </source>
</evidence>
<dbReference type="PANTHER" id="PTHR43785:SF12">
    <property type="entry name" value="TYPE-1 GLUTAMINE SYNTHETASE 2"/>
    <property type="match status" value="1"/>
</dbReference>
<name>A0A1J5NPW3_NEOTH</name>
<reference evidence="20 21" key="1">
    <citation type="submission" date="2016-08" db="EMBL/GenBank/DDBJ databases">
        <title>Genome-based comparison of Moorella thermoacetic strains.</title>
        <authorList>
            <person name="Poehlein A."/>
            <person name="Bengelsdorf F.R."/>
            <person name="Esser C."/>
            <person name="Duerre P."/>
            <person name="Daniel R."/>
        </authorList>
    </citation>
    <scope>NUCLEOTIDE SEQUENCE [LARGE SCALE GENOMIC DNA]</scope>
    <source>
        <strain evidence="20 21">DSM 21394</strain>
    </source>
</reference>
<evidence type="ECO:0000256" key="4">
    <source>
        <dbReference type="ARBA" id="ARBA00021364"/>
    </source>
</evidence>
<comment type="cofactor">
    <cofactor evidence="14">
        <name>Mg(2+)</name>
        <dbReference type="ChEBI" id="CHEBI:18420"/>
    </cofactor>
    <text evidence="14">Binds 2 Mg(2+) ions per subunit.</text>
</comment>
<dbReference type="SUPFAM" id="SSF54368">
    <property type="entry name" value="Glutamine synthetase, N-terminal domain"/>
    <property type="match status" value="1"/>
</dbReference>
<evidence type="ECO:0000256" key="15">
    <source>
        <dbReference type="PROSITE-ProRule" id="PRU01330"/>
    </source>
</evidence>
<feature type="binding site" evidence="12">
    <location>
        <position position="304"/>
    </location>
    <ligand>
        <name>L-glutamate</name>
        <dbReference type="ChEBI" id="CHEBI:29985"/>
    </ligand>
</feature>
<dbReference type="EMBL" id="MDDC01000005">
    <property type="protein sequence ID" value="OIQ60304.1"/>
    <property type="molecule type" value="Genomic_DNA"/>
</dbReference>
<feature type="binding site" evidence="13">
    <location>
        <position position="184"/>
    </location>
    <ligand>
        <name>ATP</name>
        <dbReference type="ChEBI" id="CHEBI:30616"/>
    </ligand>
</feature>
<comment type="caution">
    <text evidence="20">The sequence shown here is derived from an EMBL/GenBank/DDBJ whole genome shotgun (WGS) entry which is preliminary data.</text>
</comment>
<dbReference type="InterPro" id="IPR008147">
    <property type="entry name" value="Gln_synt_N"/>
</dbReference>
<comment type="similarity">
    <text evidence="2 15 16">Belongs to the glutamine synthetase family.</text>
</comment>
<comment type="subcellular location">
    <subcellularLocation>
        <location evidence="1">Cytoplasm</location>
    </subcellularLocation>
</comment>
<feature type="domain" description="GS catalytic" evidence="19">
    <location>
        <begin position="109"/>
        <end position="444"/>
    </location>
</feature>
<dbReference type="InterPro" id="IPR036651">
    <property type="entry name" value="Gln_synt_N_sf"/>
</dbReference>
<feature type="binding site" evidence="13">
    <location>
        <position position="316"/>
    </location>
    <ligand>
        <name>ATP</name>
        <dbReference type="ChEBI" id="CHEBI:30616"/>
    </ligand>
</feature>
<feature type="binding site" evidence="12">
    <location>
        <begin position="240"/>
        <end position="241"/>
    </location>
    <ligand>
        <name>L-glutamate</name>
        <dbReference type="ChEBI" id="CHEBI:29985"/>
    </ligand>
</feature>
<dbReference type="FunFam" id="3.30.590.10:FF:000003">
    <property type="entry name" value="Glutamine synthetase 2"/>
    <property type="match status" value="1"/>
</dbReference>
<dbReference type="Gene3D" id="3.30.590.10">
    <property type="entry name" value="Glutamine synthetase/guanido kinase, catalytic domain"/>
    <property type="match status" value="1"/>
</dbReference>
<feature type="binding site" evidence="14">
    <location>
        <position position="245"/>
    </location>
    <ligand>
        <name>Mg(2+)</name>
        <dbReference type="ChEBI" id="CHEBI:18420"/>
        <label>1</label>
    </ligand>
</feature>
<feature type="binding site" evidence="13">
    <location>
        <begin position="199"/>
        <end position="201"/>
    </location>
    <ligand>
        <name>ATP</name>
        <dbReference type="ChEBI" id="CHEBI:30616"/>
    </ligand>
</feature>
<organism evidence="20 21">
    <name type="scientific">Neomoorella thermoacetica</name>
    <name type="common">Clostridium thermoaceticum</name>
    <dbReference type="NCBI Taxonomy" id="1525"/>
    <lineage>
        <taxon>Bacteria</taxon>
        <taxon>Bacillati</taxon>
        <taxon>Bacillota</taxon>
        <taxon>Clostridia</taxon>
        <taxon>Neomoorellales</taxon>
        <taxon>Neomoorellaceae</taxon>
        <taxon>Neomoorella</taxon>
    </lineage>
</organism>
<dbReference type="PANTHER" id="PTHR43785">
    <property type="entry name" value="GAMMA-GLUTAMYLPUTRESCINE SYNTHETASE"/>
    <property type="match status" value="1"/>
</dbReference>
<dbReference type="PROSITE" id="PS00180">
    <property type="entry name" value="GLNA_1"/>
    <property type="match status" value="1"/>
</dbReference>
<keyword evidence="10 14" id="KW-0460">Magnesium</keyword>
<evidence type="ECO:0000256" key="13">
    <source>
        <dbReference type="PIRSR" id="PIRSR604809-2"/>
    </source>
</evidence>
<dbReference type="PROSITE" id="PS00181">
    <property type="entry name" value="GLNA_ATP"/>
    <property type="match status" value="1"/>
</dbReference>
<dbReference type="FunFam" id="3.10.20.70:FF:000005">
    <property type="entry name" value="Glutamine synthetase"/>
    <property type="match status" value="1"/>
</dbReference>
<proteinExistence type="inferred from homology"/>
<dbReference type="SUPFAM" id="SSF55931">
    <property type="entry name" value="Glutamine synthetase/guanido kinase"/>
    <property type="match status" value="1"/>
</dbReference>
<feature type="binding site" evidence="12">
    <location>
        <position position="316"/>
    </location>
    <ligand>
        <name>L-glutamate</name>
        <dbReference type="ChEBI" id="CHEBI:29985"/>
    </ligand>
</feature>
<accession>A0A1J5NPW3</accession>
<evidence type="ECO:0000256" key="1">
    <source>
        <dbReference type="ARBA" id="ARBA00004496"/>
    </source>
</evidence>
<dbReference type="GO" id="GO:0004356">
    <property type="term" value="F:glutamine synthetase activity"/>
    <property type="evidence" value="ECO:0007669"/>
    <property type="project" value="UniProtKB-EC"/>
</dbReference>
<keyword evidence="9 13" id="KW-0067">ATP-binding</keyword>
<dbReference type="SMART" id="SM01230">
    <property type="entry name" value="Gln-synt_C"/>
    <property type="match status" value="1"/>
</dbReference>
<dbReference type="InterPro" id="IPR004809">
    <property type="entry name" value="Gln_synth_I"/>
</dbReference>
<evidence type="ECO:0000256" key="16">
    <source>
        <dbReference type="RuleBase" id="RU000384"/>
    </source>
</evidence>